<protein>
    <submittedName>
        <fullName evidence="2">Uncharacterized protein</fullName>
    </submittedName>
</protein>
<evidence type="ECO:0000256" key="1">
    <source>
        <dbReference type="SAM" id="MobiDB-lite"/>
    </source>
</evidence>
<accession>A0A4Y7SGA9</accession>
<gene>
    <name evidence="2" type="ORF">FA13DRAFT_201930</name>
</gene>
<evidence type="ECO:0000313" key="3">
    <source>
        <dbReference type="Proteomes" id="UP000298030"/>
    </source>
</evidence>
<proteinExistence type="predicted"/>
<evidence type="ECO:0000313" key="2">
    <source>
        <dbReference type="EMBL" id="TEB20761.1"/>
    </source>
</evidence>
<dbReference type="OrthoDB" id="341421at2759"/>
<dbReference type="Proteomes" id="UP000298030">
    <property type="component" value="Unassembled WGS sequence"/>
</dbReference>
<feature type="compositionally biased region" description="Basic residues" evidence="1">
    <location>
        <begin position="47"/>
        <end position="58"/>
    </location>
</feature>
<dbReference type="EMBL" id="QPFP01000132">
    <property type="protein sequence ID" value="TEB20761.1"/>
    <property type="molecule type" value="Genomic_DNA"/>
</dbReference>
<feature type="region of interest" description="Disordered" evidence="1">
    <location>
        <begin position="36"/>
        <end position="82"/>
    </location>
</feature>
<keyword evidence="3" id="KW-1185">Reference proteome</keyword>
<dbReference type="AlphaFoldDB" id="A0A4Y7SGA9"/>
<sequence>MPLDAVRLVQVSSPLVLVPRSNTTSALRWLRQDKGGNQELSESSARVTKHRHTSKTKRHDAQDIHDSVVPSHPEPHLPAPPTHTNTRAMSGLELFEKAKFAPLTSLDKALDLYGKCIRKVMKDEDLLQPTFPGGCRPPTFPDTVPSEVLPAAFCVFAGMFLNPQLRYTEATKPEAYKLLASFRPGYRADSSRFKSEREQFLLKSLQIIACTTVGILAWDTKDRSTAAKRYKEALDIGSTDPLFTSSTPSPGIECAAQESLNQARANLAVLVANDARNAAVAGAMTGVNGGLGASRKGVLSVPNVRVEAKEGNVWKQEAEVMIATDACGHCGRREVNLKDSQTEL</sequence>
<dbReference type="STRING" id="71717.A0A4Y7SGA9"/>
<name>A0A4Y7SGA9_COPMI</name>
<comment type="caution">
    <text evidence="2">The sequence shown here is derived from an EMBL/GenBank/DDBJ whole genome shotgun (WGS) entry which is preliminary data.</text>
</comment>
<organism evidence="2 3">
    <name type="scientific">Coprinellus micaceus</name>
    <name type="common">Glistening ink-cap mushroom</name>
    <name type="synonym">Coprinus micaceus</name>
    <dbReference type="NCBI Taxonomy" id="71717"/>
    <lineage>
        <taxon>Eukaryota</taxon>
        <taxon>Fungi</taxon>
        <taxon>Dikarya</taxon>
        <taxon>Basidiomycota</taxon>
        <taxon>Agaricomycotina</taxon>
        <taxon>Agaricomycetes</taxon>
        <taxon>Agaricomycetidae</taxon>
        <taxon>Agaricales</taxon>
        <taxon>Agaricineae</taxon>
        <taxon>Psathyrellaceae</taxon>
        <taxon>Coprinellus</taxon>
    </lineage>
</organism>
<reference evidence="2 3" key="1">
    <citation type="journal article" date="2019" name="Nat. Ecol. Evol.">
        <title>Megaphylogeny resolves global patterns of mushroom evolution.</title>
        <authorList>
            <person name="Varga T."/>
            <person name="Krizsan K."/>
            <person name="Foldi C."/>
            <person name="Dima B."/>
            <person name="Sanchez-Garcia M."/>
            <person name="Sanchez-Ramirez S."/>
            <person name="Szollosi G.J."/>
            <person name="Szarkandi J.G."/>
            <person name="Papp V."/>
            <person name="Albert L."/>
            <person name="Andreopoulos W."/>
            <person name="Angelini C."/>
            <person name="Antonin V."/>
            <person name="Barry K.W."/>
            <person name="Bougher N.L."/>
            <person name="Buchanan P."/>
            <person name="Buyck B."/>
            <person name="Bense V."/>
            <person name="Catcheside P."/>
            <person name="Chovatia M."/>
            <person name="Cooper J."/>
            <person name="Damon W."/>
            <person name="Desjardin D."/>
            <person name="Finy P."/>
            <person name="Geml J."/>
            <person name="Haridas S."/>
            <person name="Hughes K."/>
            <person name="Justo A."/>
            <person name="Karasinski D."/>
            <person name="Kautmanova I."/>
            <person name="Kiss B."/>
            <person name="Kocsube S."/>
            <person name="Kotiranta H."/>
            <person name="LaButti K.M."/>
            <person name="Lechner B.E."/>
            <person name="Liimatainen K."/>
            <person name="Lipzen A."/>
            <person name="Lukacs Z."/>
            <person name="Mihaltcheva S."/>
            <person name="Morgado L.N."/>
            <person name="Niskanen T."/>
            <person name="Noordeloos M.E."/>
            <person name="Ohm R.A."/>
            <person name="Ortiz-Santana B."/>
            <person name="Ovrebo C."/>
            <person name="Racz N."/>
            <person name="Riley R."/>
            <person name="Savchenko A."/>
            <person name="Shiryaev A."/>
            <person name="Soop K."/>
            <person name="Spirin V."/>
            <person name="Szebenyi C."/>
            <person name="Tomsovsky M."/>
            <person name="Tulloss R.E."/>
            <person name="Uehling J."/>
            <person name="Grigoriev I.V."/>
            <person name="Vagvolgyi C."/>
            <person name="Papp T."/>
            <person name="Martin F.M."/>
            <person name="Miettinen O."/>
            <person name="Hibbett D.S."/>
            <person name="Nagy L.G."/>
        </authorList>
    </citation>
    <scope>NUCLEOTIDE SEQUENCE [LARGE SCALE GENOMIC DNA]</scope>
    <source>
        <strain evidence="2 3">FP101781</strain>
    </source>
</reference>